<dbReference type="SUPFAM" id="SSF56112">
    <property type="entry name" value="Protein kinase-like (PK-like)"/>
    <property type="match status" value="1"/>
</dbReference>
<evidence type="ECO:0000313" key="3">
    <source>
        <dbReference type="EMBL" id="CAD0086331.1"/>
    </source>
</evidence>
<dbReference type="InterPro" id="IPR011009">
    <property type="entry name" value="Kinase-like_dom_sf"/>
</dbReference>
<accession>A0A9N8JIN4</accession>
<comment type="caution">
    <text evidence="3">The sequence shown here is derived from an EMBL/GenBank/DDBJ whole genome shotgun (WGS) entry which is preliminary data.</text>
</comment>
<feature type="compositionally biased region" description="Low complexity" evidence="1">
    <location>
        <begin position="182"/>
        <end position="194"/>
    </location>
</feature>
<feature type="compositionally biased region" description="Acidic residues" evidence="1">
    <location>
        <begin position="945"/>
        <end position="954"/>
    </location>
</feature>
<feature type="domain" description="Aminoglycoside phosphotransferase" evidence="2">
    <location>
        <begin position="420"/>
        <end position="655"/>
    </location>
</feature>
<dbReference type="PANTHER" id="PTHR21310:SF56">
    <property type="entry name" value="AMINOGLYCOSIDE PHOSPHOTRANSFERASE DOMAIN-CONTAINING PROTEIN"/>
    <property type="match status" value="1"/>
</dbReference>
<feature type="compositionally biased region" description="Acidic residues" evidence="1">
    <location>
        <begin position="204"/>
        <end position="219"/>
    </location>
</feature>
<gene>
    <name evidence="3" type="ORF">AWRI4619_LOCUS4067</name>
</gene>
<dbReference type="PANTHER" id="PTHR21310">
    <property type="entry name" value="AMINOGLYCOSIDE PHOSPHOTRANSFERASE-RELATED-RELATED"/>
    <property type="match status" value="1"/>
</dbReference>
<dbReference type="EMBL" id="CAIJEN010000005">
    <property type="protein sequence ID" value="CAD0086331.1"/>
    <property type="molecule type" value="Genomic_DNA"/>
</dbReference>
<dbReference type="AlphaFoldDB" id="A0A9N8JIN4"/>
<dbReference type="Proteomes" id="UP000716446">
    <property type="component" value="Unassembled WGS sequence"/>
</dbReference>
<feature type="region of interest" description="Disordered" evidence="1">
    <location>
        <begin position="784"/>
        <end position="805"/>
    </location>
</feature>
<feature type="region of interest" description="Disordered" evidence="1">
    <location>
        <begin position="880"/>
        <end position="984"/>
    </location>
</feature>
<sequence length="984" mass="110718">MADNNMTGNVPVEAIQQQHEAIIAAVKNASDFETETDNAISTDESISQTNVEDQKDTSALTDNEDHTDDETESSCPEWKGATWQDGTRAVLRLYGPWGLDHTTQGAVAENTENVPSFEEAVPSGTSDTREADTTSSSSFNHVYFVVQAEEGGNENVSSLQEVHAENDENAYEIQSLVSTTSESSLGSNFSGSTLVDEPQVRVAEDDEDDGDDESDSDDESYYIVYPEFDQWELLDEALLLNLLEDHGIPATQTLAFDVTWQNALQRPYSIYASLPGERLSDLERKEMLLKDRLYLAGGAAELRARLETIHFQGTGRVQVKVNENMTAGRLPLDMSARADINEHLDTRGFLVEPDNHSETGSEDTTKAILRIPRLDEPVSPGNGFAEYAIAHRVEIQATENTDNPYLWFCNAFNDNLAPESNHLEILDGVAILKLLTRFSIPIPRILAFNATQNNALRFPYSLYTRLPGVTLGDVWKDMPTDDKINIAGELATLLADLDTIRFPQSGRLLHDEITTNAQSPLDLSKRSEVGENVFVGGFCRGPNIIEGRDKPTVPTTSSLYDLFSTHLDDKIQYAKFREPEMPDFGFSKLQTMLQDMKDMNWFALDDGSAEYSIVNHNDYDPRNIIVEHRQDADGSSGWHISGIVDWDDAHCVPPVLTRRPPLWLFDFSDDDLLPETVWKYYFMDYDMMPLEYYKEINPDHLTVEGAKIKERFEQVIVDKIYTPRYGARAMEFYQDDTYGRGRWLRRVWRFANEGMFDNSHYRRLGQVLKEWDEFKETGQVSHRTVFGEEDDSRSNATDSTTAYDHEPFETFQHRVSTLGSDLDVIFDDIKHMRGGSFNRVVPVTLRNPPETASWIDRMKAIIRIPRVWDGDLTKVPADEHGRTCKCDAHPDRQVVVSGGHESESGSTSSTAEETSEDLPTVERSVGTEETDSFPNDQTPDKDSSSEDDDDDASDVGDLPSITLAPYGTARPGVDRIQTSERHRV</sequence>
<dbReference type="InterPro" id="IPR002575">
    <property type="entry name" value="Aminoglycoside_PTrfase"/>
</dbReference>
<reference evidence="3" key="1">
    <citation type="submission" date="2020-06" db="EMBL/GenBank/DDBJ databases">
        <authorList>
            <person name="Onetto C."/>
        </authorList>
    </citation>
    <scope>NUCLEOTIDE SEQUENCE</scope>
</reference>
<name>A0A9N8JIN4_9PEZI</name>
<evidence type="ECO:0000259" key="2">
    <source>
        <dbReference type="Pfam" id="PF01636"/>
    </source>
</evidence>
<organism evidence="3 4">
    <name type="scientific">Aureobasidium vineae</name>
    <dbReference type="NCBI Taxonomy" id="2773715"/>
    <lineage>
        <taxon>Eukaryota</taxon>
        <taxon>Fungi</taxon>
        <taxon>Dikarya</taxon>
        <taxon>Ascomycota</taxon>
        <taxon>Pezizomycotina</taxon>
        <taxon>Dothideomycetes</taxon>
        <taxon>Dothideomycetidae</taxon>
        <taxon>Dothideales</taxon>
        <taxon>Saccotheciaceae</taxon>
        <taxon>Aureobasidium</taxon>
    </lineage>
</organism>
<evidence type="ECO:0000256" key="1">
    <source>
        <dbReference type="SAM" id="MobiDB-lite"/>
    </source>
</evidence>
<feature type="region of interest" description="Disordered" evidence="1">
    <location>
        <begin position="35"/>
        <end position="80"/>
    </location>
</feature>
<proteinExistence type="predicted"/>
<keyword evidence="4" id="KW-1185">Reference proteome</keyword>
<dbReference type="InterPro" id="IPR051678">
    <property type="entry name" value="AGP_Transferase"/>
</dbReference>
<feature type="compositionally biased region" description="Basic and acidic residues" evidence="1">
    <location>
        <begin position="880"/>
        <end position="892"/>
    </location>
</feature>
<evidence type="ECO:0000313" key="4">
    <source>
        <dbReference type="Proteomes" id="UP000716446"/>
    </source>
</evidence>
<dbReference type="Pfam" id="PF01636">
    <property type="entry name" value="APH"/>
    <property type="match status" value="1"/>
</dbReference>
<feature type="region of interest" description="Disordered" evidence="1">
    <location>
        <begin position="182"/>
        <end position="219"/>
    </location>
</feature>
<protein>
    <recommendedName>
        <fullName evidence="2">Aminoglycoside phosphotransferase domain-containing protein</fullName>
    </recommendedName>
</protein>
<feature type="compositionally biased region" description="Polar residues" evidence="1">
    <location>
        <begin position="37"/>
        <end position="51"/>
    </location>
</feature>